<keyword evidence="3" id="KW-1185">Reference proteome</keyword>
<dbReference type="AlphaFoldDB" id="S2ER50"/>
<gene>
    <name evidence="2" type="ORF">BG20_I2227</name>
</gene>
<dbReference type="RefSeq" id="WP_048097182.1">
    <property type="nucleotide sequence ID" value="NZ_AHJG01000240.1"/>
</dbReference>
<feature type="compositionally biased region" description="Low complexity" evidence="1">
    <location>
        <begin position="31"/>
        <end position="43"/>
    </location>
</feature>
<sequence>MNTTFGIILLFSVLITGLIINPANTIFAQTTGNSTNTNSTATTLDESMKTGDDMVNPDHGMMEQDNSTKTIDESMKTGDDMMEPEDIPVILSPLKQIKDGVLSQDVVCKEGLELAFKFNGQAACVKSTSVEKLITRGWTQ</sequence>
<reference evidence="2 3" key="1">
    <citation type="journal article" date="2012" name="J. Bacteriol.">
        <title>Genome Sequence of "Candidatus Nitrosoarchaeum limnia" BG20, a Low-Salinity Ammonia-Oxidizing Archaeon from the San Francisco Bay Estuary.</title>
        <authorList>
            <person name="Mosier A.C."/>
            <person name="Allen E.E."/>
            <person name="Kim M."/>
            <person name="Ferriera S."/>
            <person name="Francis C.A."/>
        </authorList>
    </citation>
    <scope>NUCLEOTIDE SEQUENCE [LARGE SCALE GENOMIC DNA]</scope>
    <source>
        <strain evidence="2 3">BG20</strain>
    </source>
</reference>
<evidence type="ECO:0000256" key="1">
    <source>
        <dbReference type="SAM" id="MobiDB-lite"/>
    </source>
</evidence>
<protein>
    <submittedName>
        <fullName evidence="2">Uncharacterized protein</fullName>
    </submittedName>
</protein>
<accession>S2ER50</accession>
<evidence type="ECO:0000313" key="2">
    <source>
        <dbReference type="EMBL" id="EPA04914.1"/>
    </source>
</evidence>
<proteinExistence type="predicted"/>
<dbReference type="OrthoDB" id="12289at2157"/>
<dbReference type="Proteomes" id="UP000014065">
    <property type="component" value="Unassembled WGS sequence"/>
</dbReference>
<comment type="caution">
    <text evidence="2">The sequence shown here is derived from an EMBL/GenBank/DDBJ whole genome shotgun (WGS) entry which is preliminary data.</text>
</comment>
<organism evidence="2 3">
    <name type="scientific">Candidatus Nitrosarchaeum limnium BG20</name>
    <dbReference type="NCBI Taxonomy" id="859192"/>
    <lineage>
        <taxon>Archaea</taxon>
        <taxon>Nitrososphaerota</taxon>
        <taxon>Nitrososphaeria</taxon>
        <taxon>Nitrosopumilales</taxon>
        <taxon>Nitrosopumilaceae</taxon>
        <taxon>Nitrosarchaeum</taxon>
    </lineage>
</organism>
<name>S2ER50_9ARCH</name>
<dbReference type="EMBL" id="AHJG01000240">
    <property type="protein sequence ID" value="EPA04914.1"/>
    <property type="molecule type" value="Genomic_DNA"/>
</dbReference>
<feature type="region of interest" description="Disordered" evidence="1">
    <location>
        <begin position="31"/>
        <end position="50"/>
    </location>
</feature>
<evidence type="ECO:0000313" key="3">
    <source>
        <dbReference type="Proteomes" id="UP000014065"/>
    </source>
</evidence>